<dbReference type="Proteomes" id="UP000005877">
    <property type="component" value="Chromosome"/>
</dbReference>
<dbReference type="InterPro" id="IPR010708">
    <property type="entry name" value="5'(3')-deoxyribonucleotidase"/>
</dbReference>
<feature type="active site" description="Proton donor" evidence="1">
    <location>
        <position position="4"/>
    </location>
</feature>
<dbReference type="STRING" id="1110509.Mhar_0774"/>
<dbReference type="SUPFAM" id="SSF56784">
    <property type="entry name" value="HAD-like"/>
    <property type="match status" value="1"/>
</dbReference>
<sequence length="194" mass="21995">MDIDGVLADQVGAVLEVIEREYGERYHKGDVDRADWTFGGRRLWSEVGRLLADPEYTLNLPLIEGSQGGVERLKDHEVFVVTARRPDAEEATRRWLKAHFPCLRGYFTAGTGTKHKIPSDVLIDDLDLNIVEFVRSHPHRRGILFVHPWSINGTDIEDYADQVYYCPGWPRVVEAVEEIGGLGLPPSTHRRPPV</sequence>
<dbReference type="Gene3D" id="3.40.50.1000">
    <property type="entry name" value="HAD superfamily/HAD-like"/>
    <property type="match status" value="1"/>
</dbReference>
<evidence type="ECO:0000313" key="2">
    <source>
        <dbReference type="EMBL" id="AET64147.1"/>
    </source>
</evidence>
<dbReference type="GO" id="GO:0009264">
    <property type="term" value="P:deoxyribonucleotide catabolic process"/>
    <property type="evidence" value="ECO:0007669"/>
    <property type="project" value="InterPro"/>
</dbReference>
<dbReference type="Pfam" id="PF06941">
    <property type="entry name" value="NT5C"/>
    <property type="match status" value="1"/>
</dbReference>
<feature type="active site" description="Nucleophile" evidence="1">
    <location>
        <position position="2"/>
    </location>
</feature>
<dbReference type="GO" id="GO:0008253">
    <property type="term" value="F:5'-nucleotidase activity"/>
    <property type="evidence" value="ECO:0007669"/>
    <property type="project" value="InterPro"/>
</dbReference>
<evidence type="ECO:0000256" key="1">
    <source>
        <dbReference type="PIRSR" id="PIRSR610708-1"/>
    </source>
</evidence>
<reference evidence="2 3" key="1">
    <citation type="journal article" date="2012" name="PLoS ONE">
        <title>The genome characteristics and predicted function of methyl-group oxidation pathway in the obligate aceticlastic methanogens, Methanosaeta spp.</title>
        <authorList>
            <person name="Zhu J."/>
            <person name="Zheng H."/>
            <person name="Ai G."/>
            <person name="Zhang G."/>
            <person name="Liu D."/>
            <person name="Liu X."/>
            <person name="Dong X."/>
        </authorList>
    </citation>
    <scope>NUCLEOTIDE SEQUENCE [LARGE SCALE GENOMIC DNA]</scope>
    <source>
        <strain evidence="2 3">6Ac</strain>
    </source>
</reference>
<organism evidence="2 3">
    <name type="scientific">Methanothrix harundinacea (strain 6Ac)</name>
    <name type="common">Methanosaeta harundinacea</name>
    <dbReference type="NCBI Taxonomy" id="1110509"/>
    <lineage>
        <taxon>Archaea</taxon>
        <taxon>Methanobacteriati</taxon>
        <taxon>Methanobacteriota</taxon>
        <taxon>Stenosarchaea group</taxon>
        <taxon>Methanomicrobia</taxon>
        <taxon>Methanotrichales</taxon>
        <taxon>Methanotrichaceae</taxon>
        <taxon>Methanothrix</taxon>
    </lineage>
</organism>
<dbReference type="InterPro" id="IPR036412">
    <property type="entry name" value="HAD-like_sf"/>
</dbReference>
<dbReference type="PATRIC" id="fig|1110509.7.peg.865"/>
<proteinExistence type="predicted"/>
<name>G7WKW4_METH6</name>
<dbReference type="InterPro" id="IPR023214">
    <property type="entry name" value="HAD_sf"/>
</dbReference>
<evidence type="ECO:0008006" key="4">
    <source>
        <dbReference type="Google" id="ProtNLM"/>
    </source>
</evidence>
<accession>G7WKW4</accession>
<evidence type="ECO:0000313" key="3">
    <source>
        <dbReference type="Proteomes" id="UP000005877"/>
    </source>
</evidence>
<dbReference type="EMBL" id="CP003117">
    <property type="protein sequence ID" value="AET64147.1"/>
    <property type="molecule type" value="Genomic_DNA"/>
</dbReference>
<dbReference type="AlphaFoldDB" id="G7WKW4"/>
<dbReference type="KEGG" id="mhi:Mhar_0774"/>
<dbReference type="HOGENOM" id="CLU_1425085_0_0_2"/>
<keyword evidence="3" id="KW-1185">Reference proteome</keyword>
<protein>
    <recommendedName>
        <fullName evidence="4">5' nucleotidase, deoxy (Pyrimidine), cytosolic type C protein (NT5C)</fullName>
    </recommendedName>
</protein>
<gene>
    <name evidence="2" type="ordered locus">Mhar_0774</name>
</gene>